<dbReference type="GO" id="GO:0042626">
    <property type="term" value="F:ATPase-coupled transmembrane transporter activity"/>
    <property type="evidence" value="ECO:0007669"/>
    <property type="project" value="InterPro"/>
</dbReference>
<dbReference type="EMBL" id="SMAI01000018">
    <property type="protein sequence ID" value="TCT01510.1"/>
    <property type="molecule type" value="Genomic_DNA"/>
</dbReference>
<reference evidence="5 6" key="1">
    <citation type="submission" date="2019-03" db="EMBL/GenBank/DDBJ databases">
        <title>Genomic Encyclopedia of Type Strains, Phase IV (KMG-IV): sequencing the most valuable type-strain genomes for metagenomic binning, comparative biology and taxonomic classification.</title>
        <authorList>
            <person name="Goeker M."/>
        </authorList>
    </citation>
    <scope>NUCLEOTIDE SEQUENCE [LARGE SCALE GENOMIC DNA]</scope>
    <source>
        <strain evidence="5 6">DSM 9035</strain>
    </source>
</reference>
<dbReference type="Gene3D" id="3.40.190.10">
    <property type="entry name" value="Periplasmic binding protein-like II"/>
    <property type="match status" value="2"/>
</dbReference>
<dbReference type="InterPro" id="IPR006311">
    <property type="entry name" value="TAT_signal"/>
</dbReference>
<evidence type="ECO:0000256" key="4">
    <source>
        <dbReference type="SAM" id="SignalP"/>
    </source>
</evidence>
<feature type="chain" id="PRO_5020233992" evidence="4">
    <location>
        <begin position="31"/>
        <end position="323"/>
    </location>
</feature>
<evidence type="ECO:0000256" key="3">
    <source>
        <dbReference type="ARBA" id="ARBA00022729"/>
    </source>
</evidence>
<dbReference type="InterPro" id="IPR010067">
    <property type="entry name" value="ABC_SsuA_sub-bd"/>
</dbReference>
<sequence length="323" mass="34434">MSFTLDRRRVLHLLGGSLALPLMSGQAAFAAPTVTVVSGRLGWPHCMPFIATEMKLWEKYGLSVDHRDLGNGSAAAEAMASGSASFGYINVPNAVTLLQVGLPIKILAATTIGGTSVYTFSEAIKSVADLKGKKVAIPRGVTTHALQFEMYVLPQAGLSKADVEIVPLAPTDNLTAMRRGDVDAAVSFDPYVSQAVALGAKVIVPPNKMWDGPAYSAVVAARADFVAKEPETVRKLVQVHCEVIKFINEDPKKAAEIVNKLLRGTEKDLALQLDSMRSLTFTAKIEPAAVARFADAMVKFGLIKSAPDLGPVVDTSFLPKDVM</sequence>
<dbReference type="AlphaFoldDB" id="A0A4R3LMC2"/>
<dbReference type="PANTHER" id="PTHR30024">
    <property type="entry name" value="ALIPHATIC SULFONATES-BINDING PROTEIN-RELATED"/>
    <property type="match status" value="1"/>
</dbReference>
<dbReference type="GO" id="GO:0042597">
    <property type="term" value="C:periplasmic space"/>
    <property type="evidence" value="ECO:0007669"/>
    <property type="project" value="UniProtKB-SubCell"/>
</dbReference>
<dbReference type="GO" id="GO:0016020">
    <property type="term" value="C:membrane"/>
    <property type="evidence" value="ECO:0007669"/>
    <property type="project" value="InterPro"/>
</dbReference>
<evidence type="ECO:0000313" key="6">
    <source>
        <dbReference type="Proteomes" id="UP000294664"/>
    </source>
</evidence>
<comment type="caution">
    <text evidence="5">The sequence shown here is derived from an EMBL/GenBank/DDBJ whole genome shotgun (WGS) entry which is preliminary data.</text>
</comment>
<evidence type="ECO:0000313" key="5">
    <source>
        <dbReference type="EMBL" id="TCT01510.1"/>
    </source>
</evidence>
<gene>
    <name evidence="5" type="ORF">EDC64_1188</name>
</gene>
<evidence type="ECO:0000256" key="1">
    <source>
        <dbReference type="ARBA" id="ARBA00004418"/>
    </source>
</evidence>
<protein>
    <submittedName>
        <fullName evidence="5">NitT/TauT family transport system substrate-binding protein</fullName>
    </submittedName>
</protein>
<proteinExistence type="inferred from homology"/>
<dbReference type="RefSeq" id="WP_165933845.1">
    <property type="nucleotide sequence ID" value="NZ_SMAI01000018.1"/>
</dbReference>
<dbReference type="Pfam" id="PF13379">
    <property type="entry name" value="NMT1_2"/>
    <property type="match status" value="1"/>
</dbReference>
<name>A0A4R3LMC2_9HYPH</name>
<keyword evidence="3 4" id="KW-0732">Signal</keyword>
<dbReference type="Proteomes" id="UP000294664">
    <property type="component" value="Unassembled WGS sequence"/>
</dbReference>
<comment type="subcellular location">
    <subcellularLocation>
        <location evidence="1">Periplasm</location>
    </subcellularLocation>
</comment>
<dbReference type="PROSITE" id="PS51318">
    <property type="entry name" value="TAT"/>
    <property type="match status" value="1"/>
</dbReference>
<dbReference type="SUPFAM" id="SSF53850">
    <property type="entry name" value="Periplasmic binding protein-like II"/>
    <property type="match status" value="1"/>
</dbReference>
<evidence type="ECO:0000256" key="2">
    <source>
        <dbReference type="ARBA" id="ARBA00010742"/>
    </source>
</evidence>
<organism evidence="5 6">
    <name type="scientific">Aquabacter spiritensis</name>
    <dbReference type="NCBI Taxonomy" id="933073"/>
    <lineage>
        <taxon>Bacteria</taxon>
        <taxon>Pseudomonadati</taxon>
        <taxon>Pseudomonadota</taxon>
        <taxon>Alphaproteobacteria</taxon>
        <taxon>Hyphomicrobiales</taxon>
        <taxon>Xanthobacteraceae</taxon>
        <taxon>Aquabacter</taxon>
    </lineage>
</organism>
<comment type="similarity">
    <text evidence="2">Belongs to the bacterial solute-binding protein SsuA/TauA family.</text>
</comment>
<dbReference type="NCBIfam" id="TIGR01728">
    <property type="entry name" value="SsuA_fam"/>
    <property type="match status" value="1"/>
</dbReference>
<feature type="signal peptide" evidence="4">
    <location>
        <begin position="1"/>
        <end position="30"/>
    </location>
</feature>
<accession>A0A4R3LMC2</accession>
<dbReference type="PANTHER" id="PTHR30024:SF47">
    <property type="entry name" value="TAURINE-BINDING PERIPLASMIC PROTEIN"/>
    <property type="match status" value="1"/>
</dbReference>
<keyword evidence="6" id="KW-1185">Reference proteome</keyword>